<comment type="similarity">
    <text evidence="1">Belongs to the bacterial solute-binding protein ModA family.</text>
</comment>
<dbReference type="SUPFAM" id="SSF53850">
    <property type="entry name" value="Periplasmic binding protein-like II"/>
    <property type="match status" value="1"/>
</dbReference>
<dbReference type="Pfam" id="PF13531">
    <property type="entry name" value="SBP_bac_11"/>
    <property type="match status" value="1"/>
</dbReference>
<evidence type="ECO:0000256" key="4">
    <source>
        <dbReference type="SAM" id="SignalP"/>
    </source>
</evidence>
<dbReference type="PANTHER" id="PTHR30632:SF0">
    <property type="entry name" value="SULFATE-BINDING PROTEIN"/>
    <property type="match status" value="1"/>
</dbReference>
<evidence type="ECO:0000313" key="6">
    <source>
        <dbReference type="Proteomes" id="UP000715965"/>
    </source>
</evidence>
<gene>
    <name evidence="5" type="ORF">IM725_13735</name>
</gene>
<feature type="signal peptide" evidence="4">
    <location>
        <begin position="1"/>
        <end position="27"/>
    </location>
</feature>
<dbReference type="EMBL" id="JADDOJ010000057">
    <property type="protein sequence ID" value="MBE7941636.1"/>
    <property type="molecule type" value="Genomic_DNA"/>
</dbReference>
<keyword evidence="2" id="KW-0479">Metal-binding</keyword>
<dbReference type="PANTHER" id="PTHR30632">
    <property type="entry name" value="MOLYBDATE-BINDING PERIPLASMIC PROTEIN"/>
    <property type="match status" value="1"/>
</dbReference>
<keyword evidence="6" id="KW-1185">Reference proteome</keyword>
<dbReference type="InterPro" id="IPR050682">
    <property type="entry name" value="ModA/WtpA"/>
</dbReference>
<sequence length="270" mass="28236">MPAEMRRLLLPLLLATGMASASPPTQAAVLVHAAGSLREAFTGIAQRWEQQGGEPVILSFGASGLLRERLQKGEPAMVFASADTEHPARLAATGAWTTPQVFARNALCALAAPGLALDPDTLLAAMLRPGLRLGTSTPLADPSGDYAWEVFRKAERLQPGAYAVLEGKALKLTGAADSPRPPAGRTAYTWLMETRQADLFLTYCTNAAASQRELPVLGVVQLPAGLQVGAAYALTVRADAPEAARAFAAFVLGPQGQDVLRSAGFKAPGP</sequence>
<dbReference type="InterPro" id="IPR005950">
    <property type="entry name" value="ModA"/>
</dbReference>
<name>A0ABR9SH13_9BURK</name>
<dbReference type="Proteomes" id="UP000715965">
    <property type="component" value="Unassembled WGS sequence"/>
</dbReference>
<protein>
    <submittedName>
        <fullName evidence="5">Molybdate ABC transporter substrate-binding protein</fullName>
    </submittedName>
</protein>
<comment type="caution">
    <text evidence="5">The sequence shown here is derived from an EMBL/GenBank/DDBJ whole genome shotgun (WGS) entry which is preliminary data.</text>
</comment>
<organism evidence="5 6">
    <name type="scientific">Ramlibacter aquaticus</name>
    <dbReference type="NCBI Taxonomy" id="2780094"/>
    <lineage>
        <taxon>Bacteria</taxon>
        <taxon>Pseudomonadati</taxon>
        <taxon>Pseudomonadota</taxon>
        <taxon>Betaproteobacteria</taxon>
        <taxon>Burkholderiales</taxon>
        <taxon>Comamonadaceae</taxon>
        <taxon>Ramlibacter</taxon>
    </lineage>
</organism>
<accession>A0ABR9SH13</accession>
<evidence type="ECO:0000256" key="3">
    <source>
        <dbReference type="ARBA" id="ARBA00022729"/>
    </source>
</evidence>
<proteinExistence type="inferred from homology"/>
<evidence type="ECO:0000256" key="1">
    <source>
        <dbReference type="ARBA" id="ARBA00009175"/>
    </source>
</evidence>
<feature type="chain" id="PRO_5046857028" evidence="4">
    <location>
        <begin position="28"/>
        <end position="270"/>
    </location>
</feature>
<evidence type="ECO:0000256" key="2">
    <source>
        <dbReference type="ARBA" id="ARBA00022723"/>
    </source>
</evidence>
<dbReference type="NCBIfam" id="TIGR01256">
    <property type="entry name" value="modA"/>
    <property type="match status" value="1"/>
</dbReference>
<dbReference type="Gene3D" id="3.40.190.10">
    <property type="entry name" value="Periplasmic binding protein-like II"/>
    <property type="match status" value="2"/>
</dbReference>
<dbReference type="NCBIfam" id="NF002917">
    <property type="entry name" value="PRK03537.1-3"/>
    <property type="match status" value="1"/>
</dbReference>
<reference evidence="5 6" key="1">
    <citation type="submission" date="2020-10" db="EMBL/GenBank/DDBJ databases">
        <title>Draft genome of Ramlibacter aquaticus LMG 30558.</title>
        <authorList>
            <person name="Props R."/>
        </authorList>
    </citation>
    <scope>NUCLEOTIDE SEQUENCE [LARGE SCALE GENOMIC DNA]</scope>
    <source>
        <strain evidence="5 6">LMG 30558</strain>
    </source>
</reference>
<evidence type="ECO:0000313" key="5">
    <source>
        <dbReference type="EMBL" id="MBE7941636.1"/>
    </source>
</evidence>
<keyword evidence="3 4" id="KW-0732">Signal</keyword>